<dbReference type="EMBL" id="JAPUFD010000002">
    <property type="protein sequence ID" value="MDI1486038.1"/>
    <property type="molecule type" value="Genomic_DNA"/>
</dbReference>
<dbReference type="AlphaFoldDB" id="A0AA43QJW1"/>
<feature type="domain" description="F-box" evidence="1">
    <location>
        <begin position="53"/>
        <end position="82"/>
    </location>
</feature>
<reference evidence="2" key="1">
    <citation type="journal article" date="2023" name="Genome Biol. Evol.">
        <title>First Whole Genome Sequence and Flow Cytometry Genome Size Data for the Lichen-Forming Fungus Ramalina farinacea (Ascomycota).</title>
        <authorList>
            <person name="Llewellyn T."/>
            <person name="Mian S."/>
            <person name="Hill R."/>
            <person name="Leitch I.J."/>
            <person name="Gaya E."/>
        </authorList>
    </citation>
    <scope>NUCLEOTIDE SEQUENCE</scope>
    <source>
        <strain evidence="2">LIQ254RAFAR</strain>
    </source>
</reference>
<evidence type="ECO:0000313" key="2">
    <source>
        <dbReference type="EMBL" id="MDI1486038.1"/>
    </source>
</evidence>
<protein>
    <recommendedName>
        <fullName evidence="1">F-box domain-containing protein</fullName>
    </recommendedName>
</protein>
<evidence type="ECO:0000259" key="1">
    <source>
        <dbReference type="Pfam" id="PF00646"/>
    </source>
</evidence>
<sequence length="226" mass="25365">MHIPSSSQMEQDKERLLPLLDTHSTISKSSASATAKSLPSIADSHRKDPAPGLPREIIDLIIQRLDTNDVKVLSLTSKAMYHTLGFVPYLNYSSWKSHLCHVYGHQRRYTFAAMCDRCETEWTRDVMTRHARHKAEFKGLDVLVKDDSSKLSKTQKLKTTNKIAKGPVKANGFTLGCHTMVVKPPQREAEGVRPCMDPALLFTIKLGENDPRDVVNLDPNPLFSKA</sequence>
<dbReference type="SUPFAM" id="SSF81383">
    <property type="entry name" value="F-box domain"/>
    <property type="match status" value="1"/>
</dbReference>
<dbReference type="InterPro" id="IPR036047">
    <property type="entry name" value="F-box-like_dom_sf"/>
</dbReference>
<dbReference type="InterPro" id="IPR001810">
    <property type="entry name" value="F-box_dom"/>
</dbReference>
<dbReference type="Pfam" id="PF00646">
    <property type="entry name" value="F-box"/>
    <property type="match status" value="1"/>
</dbReference>
<dbReference type="Proteomes" id="UP001161017">
    <property type="component" value="Unassembled WGS sequence"/>
</dbReference>
<evidence type="ECO:0000313" key="3">
    <source>
        <dbReference type="Proteomes" id="UP001161017"/>
    </source>
</evidence>
<keyword evidence="3" id="KW-1185">Reference proteome</keyword>
<accession>A0AA43QJW1</accession>
<comment type="caution">
    <text evidence="2">The sequence shown here is derived from an EMBL/GenBank/DDBJ whole genome shotgun (WGS) entry which is preliminary data.</text>
</comment>
<proteinExistence type="predicted"/>
<gene>
    <name evidence="2" type="ORF">OHK93_004227</name>
</gene>
<name>A0AA43QJW1_9LECA</name>
<organism evidence="2 3">
    <name type="scientific">Ramalina farinacea</name>
    <dbReference type="NCBI Taxonomy" id="258253"/>
    <lineage>
        <taxon>Eukaryota</taxon>
        <taxon>Fungi</taxon>
        <taxon>Dikarya</taxon>
        <taxon>Ascomycota</taxon>
        <taxon>Pezizomycotina</taxon>
        <taxon>Lecanoromycetes</taxon>
        <taxon>OSLEUM clade</taxon>
        <taxon>Lecanoromycetidae</taxon>
        <taxon>Lecanorales</taxon>
        <taxon>Lecanorineae</taxon>
        <taxon>Ramalinaceae</taxon>
        <taxon>Ramalina</taxon>
    </lineage>
</organism>